<dbReference type="Proteomes" id="UP000621560">
    <property type="component" value="Unassembled WGS sequence"/>
</dbReference>
<evidence type="ECO:0000256" key="3">
    <source>
        <dbReference type="ARBA" id="ARBA00023163"/>
    </source>
</evidence>
<dbReference type="InterPro" id="IPR003313">
    <property type="entry name" value="AraC-bd"/>
</dbReference>
<evidence type="ECO:0000256" key="2">
    <source>
        <dbReference type="ARBA" id="ARBA00023125"/>
    </source>
</evidence>
<dbReference type="InterPro" id="IPR018060">
    <property type="entry name" value="HTH_AraC"/>
</dbReference>
<proteinExistence type="predicted"/>
<dbReference type="InterPro" id="IPR037923">
    <property type="entry name" value="HTH-like"/>
</dbReference>
<dbReference type="InterPro" id="IPR009057">
    <property type="entry name" value="Homeodomain-like_sf"/>
</dbReference>
<dbReference type="SUPFAM" id="SSF46689">
    <property type="entry name" value="Homeodomain-like"/>
    <property type="match status" value="2"/>
</dbReference>
<comment type="caution">
    <text evidence="5">The sequence shown here is derived from an EMBL/GenBank/DDBJ whole genome shotgun (WGS) entry which is preliminary data.</text>
</comment>
<dbReference type="PANTHER" id="PTHR46796">
    <property type="entry name" value="HTH-TYPE TRANSCRIPTIONAL ACTIVATOR RHAS-RELATED"/>
    <property type="match status" value="1"/>
</dbReference>
<keyword evidence="2" id="KW-0238">DNA-binding</keyword>
<dbReference type="Pfam" id="PF12833">
    <property type="entry name" value="HTH_18"/>
    <property type="match status" value="1"/>
</dbReference>
<accession>A0A927BXQ0</accession>
<dbReference type="SMART" id="SM00342">
    <property type="entry name" value="HTH_ARAC"/>
    <property type="match status" value="1"/>
</dbReference>
<gene>
    <name evidence="5" type="ORF">IDH44_19255</name>
</gene>
<evidence type="ECO:0000313" key="5">
    <source>
        <dbReference type="EMBL" id="MBD2847344.1"/>
    </source>
</evidence>
<evidence type="ECO:0000313" key="6">
    <source>
        <dbReference type="Proteomes" id="UP000621560"/>
    </source>
</evidence>
<dbReference type="EMBL" id="JACXIZ010000036">
    <property type="protein sequence ID" value="MBD2847344.1"/>
    <property type="molecule type" value="Genomic_DNA"/>
</dbReference>
<dbReference type="Pfam" id="PF02311">
    <property type="entry name" value="AraC_binding"/>
    <property type="match status" value="1"/>
</dbReference>
<reference evidence="5" key="1">
    <citation type="submission" date="2020-09" db="EMBL/GenBank/DDBJ databases">
        <title>A novel bacterium of genus Paenibacillus, isolated from South China Sea.</title>
        <authorList>
            <person name="Huang H."/>
            <person name="Mo K."/>
            <person name="Hu Y."/>
        </authorList>
    </citation>
    <scope>NUCLEOTIDE SEQUENCE</scope>
    <source>
        <strain evidence="5">IB182496</strain>
    </source>
</reference>
<dbReference type="AlphaFoldDB" id="A0A927BXQ0"/>
<dbReference type="Gene3D" id="1.10.10.60">
    <property type="entry name" value="Homeodomain-like"/>
    <property type="match status" value="2"/>
</dbReference>
<feature type="domain" description="HTH araC/xylS-type" evidence="4">
    <location>
        <begin position="166"/>
        <end position="264"/>
    </location>
</feature>
<evidence type="ECO:0000259" key="4">
    <source>
        <dbReference type="PROSITE" id="PS01124"/>
    </source>
</evidence>
<keyword evidence="3" id="KW-0804">Transcription</keyword>
<name>A0A927BXQ0_9BACL</name>
<evidence type="ECO:0000256" key="1">
    <source>
        <dbReference type="ARBA" id="ARBA00023015"/>
    </source>
</evidence>
<dbReference type="GO" id="GO:0003700">
    <property type="term" value="F:DNA-binding transcription factor activity"/>
    <property type="evidence" value="ECO:0007669"/>
    <property type="project" value="InterPro"/>
</dbReference>
<protein>
    <submittedName>
        <fullName evidence="5">Helix-turn-helix domain-containing protein</fullName>
    </submittedName>
</protein>
<sequence>MRRTDKHGDSPGRTGTIIAGHYMEPDTYRTERPEGRGDWLLLYTLEGEGWCTAGEQRRACRPGDLVALRPRAPHNYGTAAGVHWRFMWVHFPDSIPEAALLPEHACIGHTIAGSSARARVLRAFQRLLADTAERRELWEELSRNAIGELLLLLARSTRRRIDARVDEALQLMSARLQEHLRVEELAASVGLSASRLAHLFKRETGLSVIETMNRMRIRQAALLLAHTDRTAAEAAHATGFHNYHHFAKQFRKHYGVPPSAYRADS</sequence>
<dbReference type="SUPFAM" id="SSF51215">
    <property type="entry name" value="Regulatory protein AraC"/>
    <property type="match status" value="1"/>
</dbReference>
<keyword evidence="6" id="KW-1185">Reference proteome</keyword>
<dbReference type="GO" id="GO:0043565">
    <property type="term" value="F:sequence-specific DNA binding"/>
    <property type="evidence" value="ECO:0007669"/>
    <property type="project" value="InterPro"/>
</dbReference>
<dbReference type="PROSITE" id="PS01124">
    <property type="entry name" value="HTH_ARAC_FAMILY_2"/>
    <property type="match status" value="1"/>
</dbReference>
<dbReference type="Gene3D" id="2.60.120.280">
    <property type="entry name" value="Regulatory protein AraC"/>
    <property type="match status" value="1"/>
</dbReference>
<keyword evidence="1" id="KW-0805">Transcription regulation</keyword>
<dbReference type="InterPro" id="IPR050204">
    <property type="entry name" value="AraC_XylS_family_regulators"/>
</dbReference>
<dbReference type="RefSeq" id="WP_190920451.1">
    <property type="nucleotide sequence ID" value="NZ_JACXIZ010000036.1"/>
</dbReference>
<organism evidence="5 6">
    <name type="scientific">Paenibacillus sabuli</name>
    <dbReference type="NCBI Taxonomy" id="2772509"/>
    <lineage>
        <taxon>Bacteria</taxon>
        <taxon>Bacillati</taxon>
        <taxon>Bacillota</taxon>
        <taxon>Bacilli</taxon>
        <taxon>Bacillales</taxon>
        <taxon>Paenibacillaceae</taxon>
        <taxon>Paenibacillus</taxon>
    </lineage>
</organism>